<reference evidence="2" key="1">
    <citation type="journal article" date="2023" name="Science">
        <title>Genome structures resolve the early diversification of teleost fishes.</title>
        <authorList>
            <person name="Parey E."/>
            <person name="Louis A."/>
            <person name="Montfort J."/>
            <person name="Bouchez O."/>
            <person name="Roques C."/>
            <person name="Iampietro C."/>
            <person name="Lluch J."/>
            <person name="Castinel A."/>
            <person name="Donnadieu C."/>
            <person name="Desvignes T."/>
            <person name="Floi Bucao C."/>
            <person name="Jouanno E."/>
            <person name="Wen M."/>
            <person name="Mejri S."/>
            <person name="Dirks R."/>
            <person name="Jansen H."/>
            <person name="Henkel C."/>
            <person name="Chen W.J."/>
            <person name="Zahm M."/>
            <person name="Cabau C."/>
            <person name="Klopp C."/>
            <person name="Thompson A.W."/>
            <person name="Robinson-Rechavi M."/>
            <person name="Braasch I."/>
            <person name="Lecointre G."/>
            <person name="Bobe J."/>
            <person name="Postlethwait J.H."/>
            <person name="Berthelot C."/>
            <person name="Roest Crollius H."/>
            <person name="Guiguen Y."/>
        </authorList>
    </citation>
    <scope>NUCLEOTIDE SEQUENCE</scope>
    <source>
        <strain evidence="2">NC1722</strain>
    </source>
</reference>
<name>A0AAD7S2T8_9TELE</name>
<feature type="region of interest" description="Disordered" evidence="1">
    <location>
        <begin position="50"/>
        <end position="101"/>
    </location>
</feature>
<dbReference type="Proteomes" id="UP001221898">
    <property type="component" value="Unassembled WGS sequence"/>
</dbReference>
<sequence>MPLNVRNMSPRKDETLDICQTGVPYSPWLTAQTGSCLGPSTDQPWQLWRPPHTAGAPNAKHLSQPFPRNPHIGQGSLPGPADWFGARRGHWAGPGTSASKQGAAAWYVPQCYARGLQA</sequence>
<dbReference type="AlphaFoldDB" id="A0AAD7S2T8"/>
<dbReference type="EMBL" id="JAINUG010000122">
    <property type="protein sequence ID" value="KAJ8394879.1"/>
    <property type="molecule type" value="Genomic_DNA"/>
</dbReference>
<gene>
    <name evidence="2" type="ORF">AAFF_G00042340</name>
</gene>
<organism evidence="2 3">
    <name type="scientific">Aldrovandia affinis</name>
    <dbReference type="NCBI Taxonomy" id="143900"/>
    <lineage>
        <taxon>Eukaryota</taxon>
        <taxon>Metazoa</taxon>
        <taxon>Chordata</taxon>
        <taxon>Craniata</taxon>
        <taxon>Vertebrata</taxon>
        <taxon>Euteleostomi</taxon>
        <taxon>Actinopterygii</taxon>
        <taxon>Neopterygii</taxon>
        <taxon>Teleostei</taxon>
        <taxon>Notacanthiformes</taxon>
        <taxon>Halosauridae</taxon>
        <taxon>Aldrovandia</taxon>
    </lineage>
</organism>
<keyword evidence="3" id="KW-1185">Reference proteome</keyword>
<accession>A0AAD7S2T8</accession>
<evidence type="ECO:0000313" key="3">
    <source>
        <dbReference type="Proteomes" id="UP001221898"/>
    </source>
</evidence>
<comment type="caution">
    <text evidence="2">The sequence shown here is derived from an EMBL/GenBank/DDBJ whole genome shotgun (WGS) entry which is preliminary data.</text>
</comment>
<protein>
    <submittedName>
        <fullName evidence="2">Uncharacterized protein</fullName>
    </submittedName>
</protein>
<evidence type="ECO:0000313" key="2">
    <source>
        <dbReference type="EMBL" id="KAJ8394879.1"/>
    </source>
</evidence>
<evidence type="ECO:0000256" key="1">
    <source>
        <dbReference type="SAM" id="MobiDB-lite"/>
    </source>
</evidence>
<proteinExistence type="predicted"/>